<dbReference type="AlphaFoldDB" id="A0A0F8X5V6"/>
<accession>A0A0F8X5V6</accession>
<evidence type="ECO:0000313" key="1">
    <source>
        <dbReference type="EMBL" id="KKK64487.1"/>
    </source>
</evidence>
<dbReference type="EMBL" id="LAZR01061003">
    <property type="protein sequence ID" value="KKK64487.1"/>
    <property type="molecule type" value="Genomic_DNA"/>
</dbReference>
<reference evidence="1" key="1">
    <citation type="journal article" date="2015" name="Nature">
        <title>Complex archaea that bridge the gap between prokaryotes and eukaryotes.</title>
        <authorList>
            <person name="Spang A."/>
            <person name="Saw J.H."/>
            <person name="Jorgensen S.L."/>
            <person name="Zaremba-Niedzwiedzka K."/>
            <person name="Martijn J."/>
            <person name="Lind A.E."/>
            <person name="van Eijk R."/>
            <person name="Schleper C."/>
            <person name="Guy L."/>
            <person name="Ettema T.J."/>
        </authorList>
    </citation>
    <scope>NUCLEOTIDE SEQUENCE</scope>
</reference>
<gene>
    <name evidence="1" type="ORF">LCGC14_2983710</name>
</gene>
<sequence length="80" mass="9048">MRRTKEWWTRLSREERSELWWAEDFIRSSSGAGSSPYLPDDCGDCGCGQPTLGGGPCPYHSKRQEELIAKADGVEERRDG</sequence>
<comment type="caution">
    <text evidence="1">The sequence shown here is derived from an EMBL/GenBank/DDBJ whole genome shotgun (WGS) entry which is preliminary data.</text>
</comment>
<name>A0A0F8X5V6_9ZZZZ</name>
<protein>
    <submittedName>
        <fullName evidence="1">Uncharacterized protein</fullName>
    </submittedName>
</protein>
<organism evidence="1">
    <name type="scientific">marine sediment metagenome</name>
    <dbReference type="NCBI Taxonomy" id="412755"/>
    <lineage>
        <taxon>unclassified sequences</taxon>
        <taxon>metagenomes</taxon>
        <taxon>ecological metagenomes</taxon>
    </lineage>
</organism>
<proteinExistence type="predicted"/>